<dbReference type="Gene3D" id="1.10.260.40">
    <property type="entry name" value="lambda repressor-like DNA-binding domains"/>
    <property type="match status" value="1"/>
</dbReference>
<proteinExistence type="predicted"/>
<dbReference type="NCBIfam" id="NF041951">
    <property type="entry name" value="phage_RstR"/>
    <property type="match status" value="1"/>
</dbReference>
<evidence type="ECO:0000313" key="3">
    <source>
        <dbReference type="EMBL" id="PSL18253.1"/>
    </source>
</evidence>
<dbReference type="RefSeq" id="WP_106606309.1">
    <property type="nucleotide sequence ID" value="NZ_PYGK01000036.1"/>
</dbReference>
<dbReference type="InterPro" id="IPR050807">
    <property type="entry name" value="TransReg_Diox_bact_type"/>
</dbReference>
<reference evidence="3 4" key="1">
    <citation type="submission" date="2018-03" db="EMBL/GenBank/DDBJ databases">
        <title>Genomic Encyclopedia of Archaeal and Bacterial Type Strains, Phase II (KMG-II): from individual species to whole genera.</title>
        <authorList>
            <person name="Goeker M."/>
        </authorList>
    </citation>
    <scope>NUCLEOTIDE SEQUENCE [LARGE SCALE GENOMIC DNA]</scope>
    <source>
        <strain evidence="3 4">DSM 18107</strain>
    </source>
</reference>
<dbReference type="Pfam" id="PF01381">
    <property type="entry name" value="HTH_3"/>
    <property type="match status" value="1"/>
</dbReference>
<dbReference type="OrthoDB" id="881869at2"/>
<dbReference type="GO" id="GO:0003700">
    <property type="term" value="F:DNA-binding transcription factor activity"/>
    <property type="evidence" value="ECO:0007669"/>
    <property type="project" value="TreeGrafter"/>
</dbReference>
<comment type="caution">
    <text evidence="3">The sequence shown here is derived from an EMBL/GenBank/DDBJ whole genome shotgun (WGS) entry which is preliminary data.</text>
</comment>
<keyword evidence="1" id="KW-0238">DNA-binding</keyword>
<dbReference type="PANTHER" id="PTHR46797:SF1">
    <property type="entry name" value="METHYLPHOSPHONATE SYNTHASE"/>
    <property type="match status" value="1"/>
</dbReference>
<name>A0A2P8F956_9BACT</name>
<dbReference type="SUPFAM" id="SSF47413">
    <property type="entry name" value="lambda repressor-like DNA-binding domains"/>
    <property type="match status" value="1"/>
</dbReference>
<dbReference type="AlphaFoldDB" id="A0A2P8F956"/>
<evidence type="ECO:0000256" key="1">
    <source>
        <dbReference type="ARBA" id="ARBA00023125"/>
    </source>
</evidence>
<dbReference type="InterPro" id="IPR010982">
    <property type="entry name" value="Lambda_DNA-bd_dom_sf"/>
</dbReference>
<dbReference type="EMBL" id="PYGK01000036">
    <property type="protein sequence ID" value="PSL18253.1"/>
    <property type="molecule type" value="Genomic_DNA"/>
</dbReference>
<accession>A0A2P8F956</accession>
<dbReference type="CDD" id="cd00093">
    <property type="entry name" value="HTH_XRE"/>
    <property type="match status" value="1"/>
</dbReference>
<dbReference type="PANTHER" id="PTHR46797">
    <property type="entry name" value="HTH-TYPE TRANSCRIPTIONAL REGULATOR"/>
    <property type="match status" value="1"/>
</dbReference>
<keyword evidence="4" id="KW-1185">Reference proteome</keyword>
<dbReference type="Proteomes" id="UP000240978">
    <property type="component" value="Unassembled WGS sequence"/>
</dbReference>
<dbReference type="InterPro" id="IPR049639">
    <property type="entry name" value="RstR"/>
</dbReference>
<gene>
    <name evidence="3" type="ORF">CLV42_1363</name>
</gene>
<protein>
    <submittedName>
        <fullName evidence="3">Helix-turn-helix protein</fullName>
    </submittedName>
</protein>
<feature type="domain" description="HTH cro/C1-type" evidence="2">
    <location>
        <begin position="8"/>
        <end position="62"/>
    </location>
</feature>
<dbReference type="GO" id="GO:0005829">
    <property type="term" value="C:cytosol"/>
    <property type="evidence" value="ECO:0007669"/>
    <property type="project" value="TreeGrafter"/>
</dbReference>
<dbReference type="PROSITE" id="PS50943">
    <property type="entry name" value="HTH_CROC1"/>
    <property type="match status" value="1"/>
</dbReference>
<sequence>MVSFGKKLRECREAKGFSQQELAKKLGSAHTVIGRYERDEMLPSIDVVRKLAEALDTTVGFLLGEANDTNILKDPKMMKRLNEINELPDKDKECVYSLLDAFLAKSKLQAILK</sequence>
<dbReference type="InterPro" id="IPR001387">
    <property type="entry name" value="Cro/C1-type_HTH"/>
</dbReference>
<evidence type="ECO:0000259" key="2">
    <source>
        <dbReference type="PROSITE" id="PS50943"/>
    </source>
</evidence>
<organism evidence="3 4">
    <name type="scientific">Chitinophaga ginsengisoli</name>
    <dbReference type="NCBI Taxonomy" id="363837"/>
    <lineage>
        <taxon>Bacteria</taxon>
        <taxon>Pseudomonadati</taxon>
        <taxon>Bacteroidota</taxon>
        <taxon>Chitinophagia</taxon>
        <taxon>Chitinophagales</taxon>
        <taxon>Chitinophagaceae</taxon>
        <taxon>Chitinophaga</taxon>
    </lineage>
</organism>
<evidence type="ECO:0000313" key="4">
    <source>
        <dbReference type="Proteomes" id="UP000240978"/>
    </source>
</evidence>
<dbReference type="GO" id="GO:0003677">
    <property type="term" value="F:DNA binding"/>
    <property type="evidence" value="ECO:0007669"/>
    <property type="project" value="UniProtKB-KW"/>
</dbReference>
<dbReference type="SMART" id="SM00530">
    <property type="entry name" value="HTH_XRE"/>
    <property type="match status" value="1"/>
</dbReference>